<evidence type="ECO:0000256" key="1">
    <source>
        <dbReference type="SAM" id="MobiDB-lite"/>
    </source>
</evidence>
<gene>
    <name evidence="2" type="ORF">Pla100_03760</name>
</gene>
<feature type="region of interest" description="Disordered" evidence="1">
    <location>
        <begin position="1"/>
        <end position="30"/>
    </location>
</feature>
<proteinExistence type="predicted"/>
<dbReference type="RefSeq" id="WP_146575967.1">
    <property type="nucleotide sequence ID" value="NZ_SJPM01000001.1"/>
</dbReference>
<comment type="caution">
    <text evidence="2">The sequence shown here is derived from an EMBL/GenBank/DDBJ whole genome shotgun (WGS) entry which is preliminary data.</text>
</comment>
<protein>
    <submittedName>
        <fullName evidence="2">Uncharacterized protein</fullName>
    </submittedName>
</protein>
<reference evidence="2 3" key="1">
    <citation type="submission" date="2019-02" db="EMBL/GenBank/DDBJ databases">
        <title>Deep-cultivation of Planctomycetes and their phenomic and genomic characterization uncovers novel biology.</title>
        <authorList>
            <person name="Wiegand S."/>
            <person name="Jogler M."/>
            <person name="Boedeker C."/>
            <person name="Pinto D."/>
            <person name="Vollmers J."/>
            <person name="Rivas-Marin E."/>
            <person name="Kohn T."/>
            <person name="Peeters S.H."/>
            <person name="Heuer A."/>
            <person name="Rast P."/>
            <person name="Oberbeckmann S."/>
            <person name="Bunk B."/>
            <person name="Jeske O."/>
            <person name="Meyerdierks A."/>
            <person name="Storesund J.E."/>
            <person name="Kallscheuer N."/>
            <person name="Luecker S."/>
            <person name="Lage O.M."/>
            <person name="Pohl T."/>
            <person name="Merkel B.J."/>
            <person name="Hornburger P."/>
            <person name="Mueller R.-W."/>
            <person name="Bruemmer F."/>
            <person name="Labrenz M."/>
            <person name="Spormann A.M."/>
            <person name="Op Den Camp H."/>
            <person name="Overmann J."/>
            <person name="Amann R."/>
            <person name="Jetten M.S.M."/>
            <person name="Mascher T."/>
            <person name="Medema M.H."/>
            <person name="Devos D.P."/>
            <person name="Kaster A.-K."/>
            <person name="Ovreas L."/>
            <person name="Rohde M."/>
            <person name="Galperin M.Y."/>
            <person name="Jogler C."/>
        </authorList>
    </citation>
    <scope>NUCLEOTIDE SEQUENCE [LARGE SCALE GENOMIC DNA]</scope>
    <source>
        <strain evidence="2 3">Pla100</strain>
    </source>
</reference>
<evidence type="ECO:0000313" key="2">
    <source>
        <dbReference type="EMBL" id="TWU03449.1"/>
    </source>
</evidence>
<dbReference type="AlphaFoldDB" id="A0A5C6AWC7"/>
<dbReference type="EMBL" id="SJPM01000001">
    <property type="protein sequence ID" value="TWU03449.1"/>
    <property type="molecule type" value="Genomic_DNA"/>
</dbReference>
<organism evidence="2 3">
    <name type="scientific">Neorhodopirellula pilleata</name>
    <dbReference type="NCBI Taxonomy" id="2714738"/>
    <lineage>
        <taxon>Bacteria</taxon>
        <taxon>Pseudomonadati</taxon>
        <taxon>Planctomycetota</taxon>
        <taxon>Planctomycetia</taxon>
        <taxon>Pirellulales</taxon>
        <taxon>Pirellulaceae</taxon>
        <taxon>Neorhodopirellula</taxon>
    </lineage>
</organism>
<feature type="compositionally biased region" description="Polar residues" evidence="1">
    <location>
        <begin position="1"/>
        <end position="20"/>
    </location>
</feature>
<accession>A0A5C6AWC7</accession>
<evidence type="ECO:0000313" key="3">
    <source>
        <dbReference type="Proteomes" id="UP000316213"/>
    </source>
</evidence>
<sequence>MIQRTHPTNPPHSLSESPTALGSPHAPAQAKRHRIIEITLRRVYHAAAGKLLKDFGKAKVTAFY</sequence>
<keyword evidence="3" id="KW-1185">Reference proteome</keyword>
<name>A0A5C6AWC7_9BACT</name>
<dbReference type="Proteomes" id="UP000316213">
    <property type="component" value="Unassembled WGS sequence"/>
</dbReference>